<reference evidence="2" key="1">
    <citation type="journal article" date="2022" name="Mol. Ecol. Resour.">
        <title>The genomes of chicory, endive, great burdock and yacon provide insights into Asteraceae palaeo-polyploidization history and plant inulin production.</title>
        <authorList>
            <person name="Fan W."/>
            <person name="Wang S."/>
            <person name="Wang H."/>
            <person name="Wang A."/>
            <person name="Jiang F."/>
            <person name="Liu H."/>
            <person name="Zhao H."/>
            <person name="Xu D."/>
            <person name="Zhang Y."/>
        </authorList>
    </citation>
    <scope>NUCLEOTIDE SEQUENCE [LARGE SCALE GENOMIC DNA]</scope>
    <source>
        <strain evidence="2">cv. Punajuju</strain>
    </source>
</reference>
<comment type="caution">
    <text evidence="1">The sequence shown here is derived from an EMBL/GenBank/DDBJ whole genome shotgun (WGS) entry which is preliminary data.</text>
</comment>
<reference evidence="1 2" key="2">
    <citation type="journal article" date="2022" name="Mol. Ecol. Resour.">
        <title>The genomes of chicory, endive, great burdock and yacon provide insights into Asteraceae paleo-polyploidization history and plant inulin production.</title>
        <authorList>
            <person name="Fan W."/>
            <person name="Wang S."/>
            <person name="Wang H."/>
            <person name="Wang A."/>
            <person name="Jiang F."/>
            <person name="Liu H."/>
            <person name="Zhao H."/>
            <person name="Xu D."/>
            <person name="Zhang Y."/>
        </authorList>
    </citation>
    <scope>NUCLEOTIDE SEQUENCE [LARGE SCALE GENOMIC DNA]</scope>
    <source>
        <strain evidence="2">cv. Punajuju</strain>
        <tissue evidence="1">Leaves</tissue>
    </source>
</reference>
<sequence length="129" mass="14662">MSRAKGHSHKRCSTSSVLVEEHKTQHNNGFMIPRPTPPLEQLEFPETSRNQRHEESTYTTADKGKRIVESSTPHSPLHSHSHLEPEPVLTDKERTLKLLIEELTKDPIDGKHPQSKLTGSQIIADFEIE</sequence>
<proteinExistence type="predicted"/>
<keyword evidence="2" id="KW-1185">Reference proteome</keyword>
<evidence type="ECO:0000313" key="2">
    <source>
        <dbReference type="Proteomes" id="UP001055811"/>
    </source>
</evidence>
<gene>
    <name evidence="1" type="ORF">L2E82_01022</name>
</gene>
<dbReference type="Proteomes" id="UP001055811">
    <property type="component" value="Linkage Group LG01"/>
</dbReference>
<accession>A0ACB9GZW4</accession>
<evidence type="ECO:0000313" key="1">
    <source>
        <dbReference type="EMBL" id="KAI3788262.1"/>
    </source>
</evidence>
<organism evidence="1 2">
    <name type="scientific">Cichorium intybus</name>
    <name type="common">Chicory</name>
    <dbReference type="NCBI Taxonomy" id="13427"/>
    <lineage>
        <taxon>Eukaryota</taxon>
        <taxon>Viridiplantae</taxon>
        <taxon>Streptophyta</taxon>
        <taxon>Embryophyta</taxon>
        <taxon>Tracheophyta</taxon>
        <taxon>Spermatophyta</taxon>
        <taxon>Magnoliopsida</taxon>
        <taxon>eudicotyledons</taxon>
        <taxon>Gunneridae</taxon>
        <taxon>Pentapetalae</taxon>
        <taxon>asterids</taxon>
        <taxon>campanulids</taxon>
        <taxon>Asterales</taxon>
        <taxon>Asteraceae</taxon>
        <taxon>Cichorioideae</taxon>
        <taxon>Cichorieae</taxon>
        <taxon>Cichoriinae</taxon>
        <taxon>Cichorium</taxon>
    </lineage>
</organism>
<dbReference type="EMBL" id="CM042009">
    <property type="protein sequence ID" value="KAI3788262.1"/>
    <property type="molecule type" value="Genomic_DNA"/>
</dbReference>
<name>A0ACB9GZW4_CICIN</name>
<protein>
    <submittedName>
        <fullName evidence="1">Uncharacterized protein</fullName>
    </submittedName>
</protein>